<dbReference type="KEGG" id="cpor:BED41_15040"/>
<evidence type="ECO:0008006" key="9">
    <source>
        <dbReference type="Google" id="ProtNLM"/>
    </source>
</evidence>
<evidence type="ECO:0000256" key="1">
    <source>
        <dbReference type="ARBA" id="ARBA00004533"/>
    </source>
</evidence>
<evidence type="ECO:0000256" key="5">
    <source>
        <dbReference type="ARBA" id="ARBA00023136"/>
    </source>
</evidence>
<dbReference type="EMBL" id="CP016757">
    <property type="protein sequence ID" value="ANZ46307.1"/>
    <property type="molecule type" value="Genomic_DNA"/>
</dbReference>
<gene>
    <name evidence="7" type="ORF">BED41_15040</name>
</gene>
<dbReference type="InterPro" id="IPR004960">
    <property type="entry name" value="LipA_acyltrans"/>
</dbReference>
<keyword evidence="5" id="KW-0472">Membrane</keyword>
<dbReference type="GO" id="GO:0009247">
    <property type="term" value="P:glycolipid biosynthetic process"/>
    <property type="evidence" value="ECO:0007669"/>
    <property type="project" value="UniProtKB-ARBA"/>
</dbReference>
<comment type="subcellular location">
    <subcellularLocation>
        <location evidence="1">Cell inner membrane</location>
    </subcellularLocation>
</comment>
<dbReference type="Pfam" id="PF03279">
    <property type="entry name" value="Lip_A_acyltrans"/>
    <property type="match status" value="1"/>
</dbReference>
<keyword evidence="3" id="KW-0997">Cell inner membrane</keyword>
<dbReference type="PANTHER" id="PTHR30606:SF10">
    <property type="entry name" value="PHOSPHATIDYLINOSITOL MANNOSIDE ACYLTRANSFERASE"/>
    <property type="match status" value="1"/>
</dbReference>
<evidence type="ECO:0000256" key="4">
    <source>
        <dbReference type="ARBA" id="ARBA00022679"/>
    </source>
</evidence>
<organism evidence="7 8">
    <name type="scientific">Cloacibacillus porcorum</name>
    <dbReference type="NCBI Taxonomy" id="1197717"/>
    <lineage>
        <taxon>Bacteria</taxon>
        <taxon>Thermotogati</taxon>
        <taxon>Synergistota</taxon>
        <taxon>Synergistia</taxon>
        <taxon>Synergistales</taxon>
        <taxon>Synergistaceae</taxon>
        <taxon>Cloacibacillus</taxon>
    </lineage>
</organism>
<evidence type="ECO:0000256" key="3">
    <source>
        <dbReference type="ARBA" id="ARBA00022519"/>
    </source>
</evidence>
<dbReference type="CDD" id="cd07984">
    <property type="entry name" value="LPLAT_LABLAT-like"/>
    <property type="match status" value="1"/>
</dbReference>
<sequence length="295" mass="33901">MKEETRKKITNCQVRAFMAFAESIRPGWRANLLAGAIIPLLKLAGVRKDVARRNIMLCLPEKGKKEREKILAESYESMIWTGVEMLAWQHDPSLIDRMVVEISGREHVEKALRDGRGAVLFSAHLGSWELGAAWCSRHFPFYGLVRHSDSPFQRELIETLRERSGLRTISKDSSMKHVVTLLKNNEMIGALADQHWGDGGMMVPFFGQETSTAPGPAAFSMLTGAPMIPVSFTRLEPFKFRLIVGKPLEHPKEMKRDEAVRCLTIRMNEEYERMIRENPGQWLWQHRRFREIITD</sequence>
<evidence type="ECO:0000313" key="7">
    <source>
        <dbReference type="EMBL" id="ANZ46307.1"/>
    </source>
</evidence>
<dbReference type="AlphaFoldDB" id="A0A1B2I8Q2"/>
<dbReference type="GO" id="GO:0016746">
    <property type="term" value="F:acyltransferase activity"/>
    <property type="evidence" value="ECO:0007669"/>
    <property type="project" value="UniProtKB-KW"/>
</dbReference>
<accession>A0A1B2I8Q2</accession>
<name>A0A1B2I8Q2_9BACT</name>
<evidence type="ECO:0000313" key="8">
    <source>
        <dbReference type="Proteomes" id="UP000093044"/>
    </source>
</evidence>
<dbReference type="OrthoDB" id="9801955at2"/>
<dbReference type="GO" id="GO:0005886">
    <property type="term" value="C:plasma membrane"/>
    <property type="evidence" value="ECO:0007669"/>
    <property type="project" value="UniProtKB-SubCell"/>
</dbReference>
<dbReference type="PANTHER" id="PTHR30606">
    <property type="entry name" value="LIPID A BIOSYNTHESIS LAUROYL ACYLTRANSFERASE"/>
    <property type="match status" value="1"/>
</dbReference>
<evidence type="ECO:0000256" key="2">
    <source>
        <dbReference type="ARBA" id="ARBA00022475"/>
    </source>
</evidence>
<keyword evidence="2" id="KW-1003">Cell membrane</keyword>
<dbReference type="RefSeq" id="WP_066748217.1">
    <property type="nucleotide sequence ID" value="NZ_CP016757.1"/>
</dbReference>
<dbReference type="GeneID" id="83059162"/>
<protein>
    <recommendedName>
        <fullName evidence="9">Lipid A biosynthesis acyltransferase</fullName>
    </recommendedName>
</protein>
<proteinExistence type="predicted"/>
<keyword evidence="8" id="KW-1185">Reference proteome</keyword>
<keyword evidence="6" id="KW-0012">Acyltransferase</keyword>
<reference evidence="7" key="1">
    <citation type="submission" date="2016-08" db="EMBL/GenBank/DDBJ databases">
        <title>Complete genome of Cloacibacillus porcorum.</title>
        <authorList>
            <person name="Looft T."/>
            <person name="Bayles D.O."/>
            <person name="Alt D.P."/>
        </authorList>
    </citation>
    <scope>NUCLEOTIDE SEQUENCE [LARGE SCALE GENOMIC DNA]</scope>
    <source>
        <strain evidence="7">CL-84</strain>
    </source>
</reference>
<dbReference type="Proteomes" id="UP000093044">
    <property type="component" value="Chromosome"/>
</dbReference>
<keyword evidence="4" id="KW-0808">Transferase</keyword>
<dbReference type="STRING" id="1197717.BED41_15040"/>
<evidence type="ECO:0000256" key="6">
    <source>
        <dbReference type="ARBA" id="ARBA00023315"/>
    </source>
</evidence>